<name>A0A0E9PZE0_ANGAN</name>
<organism evidence="1">
    <name type="scientific">Anguilla anguilla</name>
    <name type="common">European freshwater eel</name>
    <name type="synonym">Muraena anguilla</name>
    <dbReference type="NCBI Taxonomy" id="7936"/>
    <lineage>
        <taxon>Eukaryota</taxon>
        <taxon>Metazoa</taxon>
        <taxon>Chordata</taxon>
        <taxon>Craniata</taxon>
        <taxon>Vertebrata</taxon>
        <taxon>Euteleostomi</taxon>
        <taxon>Actinopterygii</taxon>
        <taxon>Neopterygii</taxon>
        <taxon>Teleostei</taxon>
        <taxon>Anguilliformes</taxon>
        <taxon>Anguillidae</taxon>
        <taxon>Anguilla</taxon>
    </lineage>
</organism>
<proteinExistence type="predicted"/>
<protein>
    <submittedName>
        <fullName evidence="1">Uncharacterized protein</fullName>
    </submittedName>
</protein>
<reference evidence="1" key="1">
    <citation type="submission" date="2014-11" db="EMBL/GenBank/DDBJ databases">
        <authorList>
            <person name="Amaro Gonzalez C."/>
        </authorList>
    </citation>
    <scope>NUCLEOTIDE SEQUENCE</scope>
</reference>
<dbReference type="EMBL" id="GBXM01098920">
    <property type="protein sequence ID" value="JAH09657.1"/>
    <property type="molecule type" value="Transcribed_RNA"/>
</dbReference>
<reference evidence="1" key="2">
    <citation type="journal article" date="2015" name="Fish Shellfish Immunol.">
        <title>Early steps in the European eel (Anguilla anguilla)-Vibrio vulnificus interaction in the gills: Role of the RtxA13 toxin.</title>
        <authorList>
            <person name="Callol A."/>
            <person name="Pajuelo D."/>
            <person name="Ebbesson L."/>
            <person name="Teles M."/>
            <person name="MacKenzie S."/>
            <person name="Amaro C."/>
        </authorList>
    </citation>
    <scope>NUCLEOTIDE SEQUENCE</scope>
</reference>
<sequence length="63" mass="7006">MVSGMRSSCRLSRRCLKVARKVFQKGSLFPLNSRAESLSMLSRNTATSNMARSPHLYSSPLVC</sequence>
<dbReference type="AlphaFoldDB" id="A0A0E9PZE0"/>
<accession>A0A0E9PZE0</accession>
<evidence type="ECO:0000313" key="1">
    <source>
        <dbReference type="EMBL" id="JAH09657.1"/>
    </source>
</evidence>